<dbReference type="EMBL" id="CP065877">
    <property type="protein sequence ID" value="QQA18676.1"/>
    <property type="molecule type" value="Genomic_DNA"/>
</dbReference>
<accession>A0A0B5S2S7</accession>
<keyword evidence="1" id="KW-0812">Transmembrane</keyword>
<evidence type="ECO:0000313" key="5">
    <source>
        <dbReference type="Proteomes" id="UP000006976"/>
    </source>
</evidence>
<accession>A0A084J1G1</accession>
<protein>
    <recommendedName>
        <fullName evidence="8">DUF4064 domain-containing protein</fullName>
    </recommendedName>
</protein>
<dbReference type="Proteomes" id="UP000175835">
    <property type="component" value="Unassembled WGS sequence"/>
</dbReference>
<evidence type="ECO:0000313" key="7">
    <source>
        <dbReference type="Proteomes" id="UP000596196"/>
    </source>
</evidence>
<feature type="transmembrane region" description="Helical" evidence="1">
    <location>
        <begin position="12"/>
        <end position="31"/>
    </location>
</feature>
<dbReference type="EMBL" id="AHEV01000012">
    <property type="protein sequence ID" value="EJR42060.1"/>
    <property type="molecule type" value="Genomic_DNA"/>
</dbReference>
<evidence type="ECO:0000313" key="2">
    <source>
        <dbReference type="EMBL" id="EJR42060.1"/>
    </source>
</evidence>
<sequence length="103" mass="11277">MKTEIVSKKKYSIISYVSLLIGIMCFLFVFITPTRIANAGNIVGDYITIALTGVGIILSTIGITKQTEKKAIAIISLILSSSFFIFWIIAIILLFTGQINFAP</sequence>
<dbReference type="RefSeq" id="WP_002110521.1">
    <property type="nucleotide sequence ID" value="NZ_CP009692.1"/>
</dbReference>
<dbReference type="AlphaFoldDB" id="A0A084J1G1"/>
<keyword evidence="7" id="KW-1185">Reference proteome</keyword>
<dbReference type="KEGG" id="bmyo:BG05_3016"/>
<dbReference type="PATRIC" id="fig|86662.23.peg.2995"/>
<dbReference type="EMBL" id="LXLX01000034">
    <property type="protein sequence ID" value="OFD92277.1"/>
    <property type="molecule type" value="Genomic_DNA"/>
</dbReference>
<evidence type="ECO:0000313" key="3">
    <source>
        <dbReference type="EMBL" id="OFD92277.1"/>
    </source>
</evidence>
<feature type="transmembrane region" description="Helical" evidence="1">
    <location>
        <begin position="43"/>
        <end position="64"/>
    </location>
</feature>
<gene>
    <name evidence="3" type="ORF">BWGOE11_30210</name>
    <name evidence="4" type="ORF">I6G81_15065</name>
    <name evidence="2" type="ORF">III_02487</name>
</gene>
<reference evidence="4 7" key="3">
    <citation type="submission" date="2020-12" db="EMBL/GenBank/DDBJ databases">
        <title>FDA dAtabase for Regulatory Grade micrObial Sequences (FDA-ARGOS): Supporting development and validation of Infectious Disease Dx tests.</title>
        <authorList>
            <person name="Nelson B."/>
            <person name="Plummer A."/>
            <person name="Tallon L."/>
            <person name="Sadzewicz L."/>
            <person name="Zhao X."/>
            <person name="Boylan J."/>
            <person name="Ott S."/>
            <person name="Bowen H."/>
            <person name="Vavikolanu K."/>
            <person name="Mehta A."/>
            <person name="Aluvathingal J."/>
            <person name="Nadendla S."/>
            <person name="Myers T."/>
            <person name="Yan Y."/>
            <person name="Sichtig H."/>
        </authorList>
    </citation>
    <scope>NUCLEOTIDE SEQUENCE [LARGE SCALE GENOMIC DNA]</scope>
    <source>
        <strain evidence="4 7">FDAARGOS_924</strain>
    </source>
</reference>
<reference evidence="2 5" key="1">
    <citation type="submission" date="2012-04" db="EMBL/GenBank/DDBJ databases">
        <title>The Genome Sequence of Bacillus cereus VD078.</title>
        <authorList>
            <consortium name="The Broad Institute Genome Sequencing Platform"/>
            <consortium name="The Broad Institute Genome Sequencing Center for Infectious Disease"/>
            <person name="Feldgarden M."/>
            <person name="Van der Auwera G.A."/>
            <person name="Mahillon J."/>
            <person name="Duprez V."/>
            <person name="Timmery S."/>
            <person name="Mattelet C."/>
            <person name="Dierick K."/>
            <person name="Sun M."/>
            <person name="Yu Z."/>
            <person name="Zhu L."/>
            <person name="Hu X."/>
            <person name="Shank E.B."/>
            <person name="Swiecicka I."/>
            <person name="Hansen B.M."/>
            <person name="Andrup L."/>
            <person name="Young S.K."/>
            <person name="Zeng Q."/>
            <person name="Gargeya S."/>
            <person name="Fitzgerald M."/>
            <person name="Haas B."/>
            <person name="Abouelleil A."/>
            <person name="Alvarado L."/>
            <person name="Arachchi H.M."/>
            <person name="Berlin A."/>
            <person name="Chapman S.B."/>
            <person name="Goldberg J."/>
            <person name="Griggs A."/>
            <person name="Gujja S."/>
            <person name="Hansen M."/>
            <person name="Howarth C."/>
            <person name="Imamovic A."/>
            <person name="Larimer J."/>
            <person name="McCowen C."/>
            <person name="Montmayeur A."/>
            <person name="Murphy C."/>
            <person name="Neiman D."/>
            <person name="Pearson M."/>
            <person name="Priest M."/>
            <person name="Roberts A."/>
            <person name="Saif S."/>
            <person name="Shea T."/>
            <person name="Sisk P."/>
            <person name="Sykes S."/>
            <person name="Wortman J."/>
            <person name="Nusbaum C."/>
            <person name="Birren B."/>
        </authorList>
    </citation>
    <scope>NUCLEOTIDE SEQUENCE [LARGE SCALE GENOMIC DNA]</scope>
    <source>
        <strain evidence="2 5">VD078</strain>
    </source>
</reference>
<reference evidence="3 6" key="2">
    <citation type="submission" date="2016-05" db="EMBL/GenBank/DDBJ databases">
        <title>Bacillus thuringiensis and Bacillus weihenstephanensis as novel biocontrol agents of wilt causing Verticillium species.</title>
        <authorList>
            <person name="Hollensteiner J."/>
            <person name="Wemheuer F."/>
            <person name="Harting R."/>
            <person name="Kolarzyk A."/>
            <person name="Diaz-Valerio S."/>
            <person name="Poehlein A."/>
            <person name="Brzuszkiewicz E."/>
            <person name="Nesemann K."/>
            <person name="Braus-Stromeyer S."/>
            <person name="Braus G."/>
            <person name="Daniel R."/>
            <person name="Liesegang H."/>
        </authorList>
    </citation>
    <scope>NUCLEOTIDE SEQUENCE [LARGE SCALE GENOMIC DNA]</scope>
    <source>
        <strain evidence="3 6">GOE11</strain>
    </source>
</reference>
<name>A0A084J1G1_BACMY</name>
<dbReference type="Proteomes" id="UP000596196">
    <property type="component" value="Chromosome"/>
</dbReference>
<keyword evidence="1" id="KW-0472">Membrane</keyword>
<feature type="transmembrane region" description="Helical" evidence="1">
    <location>
        <begin position="71"/>
        <end position="95"/>
    </location>
</feature>
<keyword evidence="1" id="KW-1133">Transmembrane helix</keyword>
<proteinExistence type="predicted"/>
<organism evidence="3 6">
    <name type="scientific">Bacillus mycoides</name>
    <dbReference type="NCBI Taxonomy" id="1405"/>
    <lineage>
        <taxon>Bacteria</taxon>
        <taxon>Bacillati</taxon>
        <taxon>Bacillota</taxon>
        <taxon>Bacilli</taxon>
        <taxon>Bacillales</taxon>
        <taxon>Bacillaceae</taxon>
        <taxon>Bacillus</taxon>
        <taxon>Bacillus cereus group</taxon>
    </lineage>
</organism>
<dbReference type="Proteomes" id="UP000006976">
    <property type="component" value="Unassembled WGS sequence"/>
</dbReference>
<evidence type="ECO:0000256" key="1">
    <source>
        <dbReference type="SAM" id="Phobius"/>
    </source>
</evidence>
<evidence type="ECO:0008006" key="8">
    <source>
        <dbReference type="Google" id="ProtNLM"/>
    </source>
</evidence>
<evidence type="ECO:0000313" key="4">
    <source>
        <dbReference type="EMBL" id="QQA18676.1"/>
    </source>
</evidence>
<evidence type="ECO:0000313" key="6">
    <source>
        <dbReference type="Proteomes" id="UP000175835"/>
    </source>
</evidence>
<accession>J8IU52</accession>